<protein>
    <recommendedName>
        <fullName evidence="1">RmlD-like substrate binding domain-containing protein</fullName>
    </recommendedName>
</protein>
<organism evidence="2">
    <name type="scientific">marine sediment metagenome</name>
    <dbReference type="NCBI Taxonomy" id="412755"/>
    <lineage>
        <taxon>unclassified sequences</taxon>
        <taxon>metagenomes</taxon>
        <taxon>ecological metagenomes</taxon>
    </lineage>
</organism>
<dbReference type="GO" id="GO:0019305">
    <property type="term" value="P:dTDP-rhamnose biosynthetic process"/>
    <property type="evidence" value="ECO:0007669"/>
    <property type="project" value="TreeGrafter"/>
</dbReference>
<dbReference type="SUPFAM" id="SSF51735">
    <property type="entry name" value="NAD(P)-binding Rossmann-fold domains"/>
    <property type="match status" value="1"/>
</dbReference>
<feature type="domain" description="RmlD-like substrate binding" evidence="1">
    <location>
        <begin position="3"/>
        <end position="204"/>
    </location>
</feature>
<dbReference type="GO" id="GO:0005829">
    <property type="term" value="C:cytosol"/>
    <property type="evidence" value="ECO:0007669"/>
    <property type="project" value="TreeGrafter"/>
</dbReference>
<evidence type="ECO:0000259" key="1">
    <source>
        <dbReference type="Pfam" id="PF04321"/>
    </source>
</evidence>
<proteinExistence type="predicted"/>
<comment type="caution">
    <text evidence="2">The sequence shown here is derived from an EMBL/GenBank/DDBJ whole genome shotgun (WGS) entry which is preliminary data.</text>
</comment>
<dbReference type="InterPro" id="IPR036291">
    <property type="entry name" value="NAD(P)-bd_dom_sf"/>
</dbReference>
<dbReference type="InterPro" id="IPR005913">
    <property type="entry name" value="dTDP_dehydrorham_reduct"/>
</dbReference>
<gene>
    <name evidence="2" type="ORF">LCGC14_0306140</name>
</gene>
<accession>A0A0F9TP10</accession>
<reference evidence="2" key="1">
    <citation type="journal article" date="2015" name="Nature">
        <title>Complex archaea that bridge the gap between prokaryotes and eukaryotes.</title>
        <authorList>
            <person name="Spang A."/>
            <person name="Saw J.H."/>
            <person name="Jorgensen S.L."/>
            <person name="Zaremba-Niedzwiedzka K."/>
            <person name="Martijn J."/>
            <person name="Lind A.E."/>
            <person name="van Eijk R."/>
            <person name="Schleper C."/>
            <person name="Guy L."/>
            <person name="Ettema T.J."/>
        </authorList>
    </citation>
    <scope>NUCLEOTIDE SEQUENCE</scope>
</reference>
<dbReference type="GO" id="GO:0008831">
    <property type="term" value="F:dTDP-4-dehydrorhamnose reductase activity"/>
    <property type="evidence" value="ECO:0007669"/>
    <property type="project" value="TreeGrafter"/>
</dbReference>
<dbReference type="InterPro" id="IPR029903">
    <property type="entry name" value="RmlD-like-bd"/>
</dbReference>
<dbReference type="PANTHER" id="PTHR10491">
    <property type="entry name" value="DTDP-4-DEHYDRORHAMNOSE REDUCTASE"/>
    <property type="match status" value="1"/>
</dbReference>
<dbReference type="PANTHER" id="PTHR10491:SF4">
    <property type="entry name" value="METHIONINE ADENOSYLTRANSFERASE 2 SUBUNIT BETA"/>
    <property type="match status" value="1"/>
</dbReference>
<evidence type="ECO:0000313" key="2">
    <source>
        <dbReference type="EMBL" id="KKN82790.1"/>
    </source>
</evidence>
<name>A0A0F9TP10_9ZZZZ</name>
<dbReference type="Gene3D" id="3.40.50.720">
    <property type="entry name" value="NAD(P)-binding Rossmann-like Domain"/>
    <property type="match status" value="1"/>
</dbReference>
<dbReference type="Pfam" id="PF04321">
    <property type="entry name" value="RmlD_sub_bind"/>
    <property type="match status" value="1"/>
</dbReference>
<dbReference type="EMBL" id="LAZR01000195">
    <property type="protein sequence ID" value="KKN82790.1"/>
    <property type="molecule type" value="Genomic_DNA"/>
</dbReference>
<dbReference type="AlphaFoldDB" id="A0A0F9TP10"/>
<sequence length="284" mass="32334">MLKILVLAASGMAGHTIVKYLKSLNKYEIKTTARDSKLIEPDYKLDFSQLSDIEALRGIVLTEKFDYLINCVGLLVKASEEDIELAQEINGCFPHFLEYITVKPKTRVIHLSTDCVFSGEGSGWYKDTDTPDGTGAYAVTKREGEINNKKDLTIRMSIIGDELKSNGTGLFNWFLNQSGEVKGYTKVFWNGVTTLELAKRLEELMLSNITGLYQLAPMFSISKFELLFFIQQLWLKSDIKLIPCDELVQNKTLLCSKPIKYGQKIPCYKKQLEELRYFMENTSE</sequence>